<evidence type="ECO:0000256" key="9">
    <source>
        <dbReference type="SAM" id="Phobius"/>
    </source>
</evidence>
<keyword evidence="6 9" id="KW-1133">Transmembrane helix</keyword>
<feature type="domain" description="Tyrosine-protein kinase G-rich" evidence="12">
    <location>
        <begin position="381"/>
        <end position="450"/>
    </location>
</feature>
<dbReference type="InterPro" id="IPR032807">
    <property type="entry name" value="GNVR"/>
</dbReference>
<evidence type="ECO:0000259" key="10">
    <source>
        <dbReference type="Pfam" id="PF01656"/>
    </source>
</evidence>
<evidence type="ECO:0000259" key="12">
    <source>
        <dbReference type="Pfam" id="PF13807"/>
    </source>
</evidence>
<feature type="coiled-coil region" evidence="8">
    <location>
        <begin position="204"/>
        <end position="231"/>
    </location>
</feature>
<gene>
    <name evidence="13" type="ORF">GCM10023332_01820</name>
</gene>
<sequence>MAGQELPEKRNELALDLGSAGDDLDLRQLWHVLVARRWVVLGLALATMAVALVITLMTTPIYQASSTIQIERDSIKVINSEALTPVDTGMDRDFYQTQYELLRSRSLALKVIEDLGLAQSDAFIEGAPALRPDASPADVAAREQALVGSVLAALGIEPIRNSRLVRISFESPDPALAARVANAYADVFIRSNIERRFEASSYAKKYLEERLAELKDRLEETEQELVAYAGEEQIVSIGGDSPSLSAQNLSELNLLLAQAEGERFSAESAWRQAASGAGLALPQVLESPLIQGLRQSRATLSGQYQDKLRVYKPDYPEMRQLQAQIAEIDRQIGAEIANIRGSLKSRYDAAVSQERLLKQRMGGLKDDVLDLANRSIRYNILQREVMTNQTLYEGLLQRYKEIGVAGGIGANNISVVDRAEVPGGPVRPSPARNLAIALMLGLGLGILAALGINYMDRRIHSVEALHKLTGLPNLGVVPELPAGMNPRQASGDPRSAFSESYRSVRTALQFATPHGLPTSLLVSSPSAGEGKTTSAAELAHNIALLGRRVVLVDADLRSPSLHQIFGTTNGIGLSNVLAGAASLDDALQAGGEANLSLITSGPLPPNPPELLGGDGFEQLMGELSRRFDVVILDGPPVLGLADAPLLASRVEATLLVLSAGRSRKDEIRSALHRFSGTRASVLGTLLVRYDARAQGEYGYGGYGYFAYGNPRS</sequence>
<dbReference type="PANTHER" id="PTHR32309:SF13">
    <property type="entry name" value="FERRIC ENTEROBACTIN TRANSPORT PROTEIN FEPE"/>
    <property type="match status" value="1"/>
</dbReference>
<evidence type="ECO:0000259" key="11">
    <source>
        <dbReference type="Pfam" id="PF02706"/>
    </source>
</evidence>
<keyword evidence="14" id="KW-1185">Reference proteome</keyword>
<organism evidence="13 14">
    <name type="scientific">Luteimonas vadosa</name>
    <dbReference type="NCBI Taxonomy" id="1165507"/>
    <lineage>
        <taxon>Bacteria</taxon>
        <taxon>Pseudomonadati</taxon>
        <taxon>Pseudomonadota</taxon>
        <taxon>Gammaproteobacteria</taxon>
        <taxon>Lysobacterales</taxon>
        <taxon>Lysobacteraceae</taxon>
        <taxon>Luteimonas</taxon>
    </lineage>
</organism>
<protein>
    <recommendedName>
        <fullName evidence="15">Polysaccharide biosynthesis tyrosine autokinase</fullName>
    </recommendedName>
</protein>
<dbReference type="Gene3D" id="3.40.50.300">
    <property type="entry name" value="P-loop containing nucleotide triphosphate hydrolases"/>
    <property type="match status" value="1"/>
</dbReference>
<keyword evidence="8" id="KW-0175">Coiled coil</keyword>
<evidence type="ECO:0000256" key="1">
    <source>
        <dbReference type="ARBA" id="ARBA00004651"/>
    </source>
</evidence>
<dbReference type="Pfam" id="PF02706">
    <property type="entry name" value="Wzz"/>
    <property type="match status" value="1"/>
</dbReference>
<evidence type="ECO:0000256" key="6">
    <source>
        <dbReference type="ARBA" id="ARBA00022989"/>
    </source>
</evidence>
<dbReference type="RefSeq" id="WP_345294528.1">
    <property type="nucleotide sequence ID" value="NZ_BAABJY010000001.1"/>
</dbReference>
<accession>A0ABP9DPJ2</accession>
<name>A0ABP9DPJ2_9GAMM</name>
<dbReference type="SUPFAM" id="SSF52540">
    <property type="entry name" value="P-loop containing nucleoside triphosphate hydrolases"/>
    <property type="match status" value="1"/>
</dbReference>
<evidence type="ECO:0000256" key="7">
    <source>
        <dbReference type="ARBA" id="ARBA00023136"/>
    </source>
</evidence>
<dbReference type="PANTHER" id="PTHR32309">
    <property type="entry name" value="TYROSINE-PROTEIN KINASE"/>
    <property type="match status" value="1"/>
</dbReference>
<evidence type="ECO:0008006" key="15">
    <source>
        <dbReference type="Google" id="ProtNLM"/>
    </source>
</evidence>
<evidence type="ECO:0000313" key="13">
    <source>
        <dbReference type="EMBL" id="GAA4854164.1"/>
    </source>
</evidence>
<evidence type="ECO:0000256" key="5">
    <source>
        <dbReference type="ARBA" id="ARBA00022840"/>
    </source>
</evidence>
<evidence type="ECO:0000256" key="3">
    <source>
        <dbReference type="ARBA" id="ARBA00022692"/>
    </source>
</evidence>
<evidence type="ECO:0000313" key="14">
    <source>
        <dbReference type="Proteomes" id="UP001501323"/>
    </source>
</evidence>
<keyword evidence="3 9" id="KW-0812">Transmembrane</keyword>
<feature type="transmembrane region" description="Helical" evidence="9">
    <location>
        <begin position="38"/>
        <end position="62"/>
    </location>
</feature>
<dbReference type="Pfam" id="PF01656">
    <property type="entry name" value="CbiA"/>
    <property type="match status" value="1"/>
</dbReference>
<keyword evidence="7 9" id="KW-0472">Membrane</keyword>
<proteinExistence type="predicted"/>
<dbReference type="EMBL" id="BAABJY010000001">
    <property type="protein sequence ID" value="GAA4854164.1"/>
    <property type="molecule type" value="Genomic_DNA"/>
</dbReference>
<comment type="caution">
    <text evidence="13">The sequence shown here is derived from an EMBL/GenBank/DDBJ whole genome shotgun (WGS) entry which is preliminary data.</text>
</comment>
<feature type="domain" description="Polysaccharide chain length determinant N-terminal" evidence="11">
    <location>
        <begin position="22"/>
        <end position="115"/>
    </location>
</feature>
<feature type="domain" description="CobQ/CobB/MinD/ParA nucleotide binding" evidence="10">
    <location>
        <begin position="522"/>
        <end position="615"/>
    </location>
</feature>
<dbReference type="Proteomes" id="UP001501323">
    <property type="component" value="Unassembled WGS sequence"/>
</dbReference>
<keyword evidence="2" id="KW-1003">Cell membrane</keyword>
<evidence type="ECO:0000256" key="2">
    <source>
        <dbReference type="ARBA" id="ARBA00022475"/>
    </source>
</evidence>
<dbReference type="InterPro" id="IPR027417">
    <property type="entry name" value="P-loop_NTPase"/>
</dbReference>
<dbReference type="InterPro" id="IPR005702">
    <property type="entry name" value="Wzc-like_C"/>
</dbReference>
<comment type="subcellular location">
    <subcellularLocation>
        <location evidence="1">Cell membrane</location>
        <topology evidence="1">Multi-pass membrane protein</topology>
    </subcellularLocation>
</comment>
<dbReference type="InterPro" id="IPR050445">
    <property type="entry name" value="Bact_polysacc_biosynth/exp"/>
</dbReference>
<dbReference type="NCBIfam" id="TIGR01007">
    <property type="entry name" value="eps_fam"/>
    <property type="match status" value="1"/>
</dbReference>
<dbReference type="Pfam" id="PF13807">
    <property type="entry name" value="GNVR"/>
    <property type="match status" value="1"/>
</dbReference>
<reference evidence="14" key="1">
    <citation type="journal article" date="2019" name="Int. J. Syst. Evol. Microbiol.">
        <title>The Global Catalogue of Microorganisms (GCM) 10K type strain sequencing project: providing services to taxonomists for standard genome sequencing and annotation.</title>
        <authorList>
            <consortium name="The Broad Institute Genomics Platform"/>
            <consortium name="The Broad Institute Genome Sequencing Center for Infectious Disease"/>
            <person name="Wu L."/>
            <person name="Ma J."/>
        </authorList>
    </citation>
    <scope>NUCLEOTIDE SEQUENCE [LARGE SCALE GENOMIC DNA]</scope>
    <source>
        <strain evidence="14">JCM 18392</strain>
    </source>
</reference>
<keyword evidence="4" id="KW-0547">Nucleotide-binding</keyword>
<dbReference type="InterPro" id="IPR002586">
    <property type="entry name" value="CobQ/CobB/MinD/ParA_Nub-bd_dom"/>
</dbReference>
<evidence type="ECO:0000256" key="4">
    <source>
        <dbReference type="ARBA" id="ARBA00022741"/>
    </source>
</evidence>
<keyword evidence="5" id="KW-0067">ATP-binding</keyword>
<evidence type="ECO:0000256" key="8">
    <source>
        <dbReference type="SAM" id="Coils"/>
    </source>
</evidence>
<dbReference type="CDD" id="cd05387">
    <property type="entry name" value="BY-kinase"/>
    <property type="match status" value="1"/>
</dbReference>
<dbReference type="InterPro" id="IPR003856">
    <property type="entry name" value="LPS_length_determ_N"/>
</dbReference>